<evidence type="ECO:0000256" key="1">
    <source>
        <dbReference type="SAM" id="Phobius"/>
    </source>
</evidence>
<keyword evidence="3" id="KW-1185">Reference proteome</keyword>
<proteinExistence type="predicted"/>
<dbReference type="Proteomes" id="UP001221189">
    <property type="component" value="Unassembled WGS sequence"/>
</dbReference>
<evidence type="ECO:0000313" key="3">
    <source>
        <dbReference type="Proteomes" id="UP001221189"/>
    </source>
</evidence>
<keyword evidence="1" id="KW-0812">Transmembrane</keyword>
<protein>
    <submittedName>
        <fullName evidence="2">DUF2306 domain-containing protein</fullName>
    </submittedName>
</protein>
<dbReference type="EMBL" id="JAQQXT010000012">
    <property type="protein sequence ID" value="MDC8773537.1"/>
    <property type="molecule type" value="Genomic_DNA"/>
</dbReference>
<feature type="transmembrane region" description="Helical" evidence="1">
    <location>
        <begin position="125"/>
        <end position="145"/>
    </location>
</feature>
<comment type="caution">
    <text evidence="2">The sequence shown here is derived from an EMBL/GenBank/DDBJ whole genome shotgun (WGS) entry which is preliminary data.</text>
</comment>
<dbReference type="RefSeq" id="WP_273601701.1">
    <property type="nucleotide sequence ID" value="NZ_JAQQXT010000012.1"/>
</dbReference>
<reference evidence="2 3" key="1">
    <citation type="submission" date="2022-10" db="EMBL/GenBank/DDBJ databases">
        <title>Paucibacter sp. hw1 Genome sequencing.</title>
        <authorList>
            <person name="Park S."/>
        </authorList>
    </citation>
    <scope>NUCLEOTIDE SEQUENCE [LARGE SCALE GENOMIC DNA]</scope>
    <source>
        <strain evidence="3">hw1</strain>
    </source>
</reference>
<organism evidence="2 3">
    <name type="scientific">Roseateles albus</name>
    <dbReference type="NCBI Taxonomy" id="2987525"/>
    <lineage>
        <taxon>Bacteria</taxon>
        <taxon>Pseudomonadati</taxon>
        <taxon>Pseudomonadota</taxon>
        <taxon>Betaproteobacteria</taxon>
        <taxon>Burkholderiales</taxon>
        <taxon>Sphaerotilaceae</taxon>
        <taxon>Roseateles</taxon>
    </lineage>
</organism>
<keyword evidence="1" id="KW-1133">Transmembrane helix</keyword>
<dbReference type="Pfam" id="PF10067">
    <property type="entry name" value="DUF2306"/>
    <property type="match status" value="1"/>
</dbReference>
<accession>A0ABT5KJG8</accession>
<gene>
    <name evidence="2" type="ORF">PRZ03_18325</name>
</gene>
<feature type="transmembrane region" description="Helical" evidence="1">
    <location>
        <begin position="50"/>
        <end position="72"/>
    </location>
</feature>
<dbReference type="InterPro" id="IPR018750">
    <property type="entry name" value="DUF2306_membrane"/>
</dbReference>
<name>A0ABT5KJG8_9BURK</name>
<keyword evidence="1" id="KW-0472">Membrane</keyword>
<feature type="transmembrane region" description="Helical" evidence="1">
    <location>
        <begin position="92"/>
        <end position="113"/>
    </location>
</feature>
<feature type="transmembrane region" description="Helical" evidence="1">
    <location>
        <begin position="190"/>
        <end position="207"/>
    </location>
</feature>
<feature type="transmembrane region" description="Helical" evidence="1">
    <location>
        <begin position="157"/>
        <end position="178"/>
    </location>
</feature>
<evidence type="ECO:0000313" key="2">
    <source>
        <dbReference type="EMBL" id="MDC8773537.1"/>
    </source>
</evidence>
<sequence>MSLLPSPSWKLPGALLLLSLVPVAAGAVRLLDVLKVSSGGLVTAENTRFMTMPGAVLAHIVAASLFCVLGAFQFDAAIRLRFPRLHRITGRVVALSGILTALTGLWMTAGMHIPAELQGELLYGARLLVGICMLLAISVSIRAVLRGRIAQHKAWMIRAYALGQGAGTQVLIMLPVALTAGTPTFFFRDILMTSAWGLNAVFAEWLIRRRWP</sequence>